<proteinExistence type="predicted"/>
<dbReference type="InterPro" id="IPR036397">
    <property type="entry name" value="RNaseH_sf"/>
</dbReference>
<accession>A0ABD2VUI6</accession>
<evidence type="ECO:0000313" key="2">
    <source>
        <dbReference type="Proteomes" id="UP001627154"/>
    </source>
</evidence>
<dbReference type="EMBL" id="JBJJXI010000175">
    <property type="protein sequence ID" value="KAL3384314.1"/>
    <property type="molecule type" value="Genomic_DNA"/>
</dbReference>
<reference evidence="1 2" key="1">
    <citation type="journal article" date="2024" name="bioRxiv">
        <title>A reference genome for Trichogramma kaykai: A tiny desert-dwelling parasitoid wasp with competing sex-ratio distorters.</title>
        <authorList>
            <person name="Culotta J."/>
            <person name="Lindsey A.R."/>
        </authorList>
    </citation>
    <scope>NUCLEOTIDE SEQUENCE [LARGE SCALE GENOMIC DNA]</scope>
    <source>
        <strain evidence="1 2">KSX58</strain>
    </source>
</reference>
<dbReference type="Gene3D" id="3.30.420.10">
    <property type="entry name" value="Ribonuclease H-like superfamily/Ribonuclease H"/>
    <property type="match status" value="1"/>
</dbReference>
<comment type="caution">
    <text evidence="1">The sequence shown here is derived from an EMBL/GenBank/DDBJ whole genome shotgun (WGS) entry which is preliminary data.</text>
</comment>
<evidence type="ECO:0008006" key="3">
    <source>
        <dbReference type="Google" id="ProtNLM"/>
    </source>
</evidence>
<keyword evidence="2" id="KW-1185">Reference proteome</keyword>
<evidence type="ECO:0000313" key="1">
    <source>
        <dbReference type="EMBL" id="KAL3384314.1"/>
    </source>
</evidence>
<gene>
    <name evidence="1" type="ORF">TKK_019912</name>
</gene>
<dbReference type="Proteomes" id="UP001627154">
    <property type="component" value="Unassembled WGS sequence"/>
</dbReference>
<dbReference type="AlphaFoldDB" id="A0ABD2VUI6"/>
<name>A0ABD2VUI6_9HYME</name>
<sequence length="180" mass="20757">MSTQYCSCRVRLSRQTVAVELSYWGYDEKYILPRSWNGRATKCFFGFISGYGPGSLVPEDRRLNSDGYLDLLEEIFVPTIRAIFGDEEVINVIEDDSAVYTAHIVRDWWRNQPQFNRLDLPARSPEINIIETTLQLLTRRRIVASREAAPVSPSLRPIREPLARPADRRAHTRVLLHLLA</sequence>
<organism evidence="1 2">
    <name type="scientific">Trichogramma kaykai</name>
    <dbReference type="NCBI Taxonomy" id="54128"/>
    <lineage>
        <taxon>Eukaryota</taxon>
        <taxon>Metazoa</taxon>
        <taxon>Ecdysozoa</taxon>
        <taxon>Arthropoda</taxon>
        <taxon>Hexapoda</taxon>
        <taxon>Insecta</taxon>
        <taxon>Pterygota</taxon>
        <taxon>Neoptera</taxon>
        <taxon>Endopterygota</taxon>
        <taxon>Hymenoptera</taxon>
        <taxon>Apocrita</taxon>
        <taxon>Proctotrupomorpha</taxon>
        <taxon>Chalcidoidea</taxon>
        <taxon>Trichogrammatidae</taxon>
        <taxon>Trichogramma</taxon>
    </lineage>
</organism>
<protein>
    <recommendedName>
        <fullName evidence="3">Tc1-like transposase DDE domain-containing protein</fullName>
    </recommendedName>
</protein>